<accession>A0ABD1C077</accession>
<dbReference type="CDD" id="cd18008">
    <property type="entry name" value="DEXDc_SHPRH-like"/>
    <property type="match status" value="1"/>
</dbReference>
<keyword evidence="9" id="KW-0067">ATP-binding</keyword>
<evidence type="ECO:0000256" key="17">
    <source>
        <dbReference type="SAM" id="MobiDB-lite"/>
    </source>
</evidence>
<gene>
    <name evidence="21" type="ORF">V5N11_022169</name>
</gene>
<feature type="domain" description="Helicase ATP-binding" evidence="19">
    <location>
        <begin position="567"/>
        <end position="824"/>
    </location>
</feature>
<evidence type="ECO:0000256" key="5">
    <source>
        <dbReference type="ARBA" id="ARBA00022771"/>
    </source>
</evidence>
<dbReference type="SMART" id="SM00487">
    <property type="entry name" value="DEXDc"/>
    <property type="match status" value="1"/>
</dbReference>
<evidence type="ECO:0000256" key="13">
    <source>
        <dbReference type="ARBA" id="ARBA00023158"/>
    </source>
</evidence>
<dbReference type="Pfam" id="PF00271">
    <property type="entry name" value="Helicase_C"/>
    <property type="match status" value="1"/>
</dbReference>
<dbReference type="GO" id="GO:0005634">
    <property type="term" value="C:nucleus"/>
    <property type="evidence" value="ECO:0007669"/>
    <property type="project" value="UniProtKB-SubCell"/>
</dbReference>
<dbReference type="FunFam" id="3.40.50.10810:FF:000068">
    <property type="entry name" value="SNF2 domain-containing protein / helicase domain-containing protein / zinc finger protein-like protein"/>
    <property type="match status" value="1"/>
</dbReference>
<dbReference type="GO" id="GO:0008270">
    <property type="term" value="F:zinc ion binding"/>
    <property type="evidence" value="ECO:0007669"/>
    <property type="project" value="UniProtKB-KW"/>
</dbReference>
<dbReference type="FunFam" id="3.40.50.10810:FF:000071">
    <property type="entry name" value="SNF2 domain-containing protein / helicase domain-containing protein / zinc finger protein-like protein"/>
    <property type="match status" value="1"/>
</dbReference>
<evidence type="ECO:0000256" key="1">
    <source>
        <dbReference type="ARBA" id="ARBA00004123"/>
    </source>
</evidence>
<keyword evidence="13" id="KW-0943">RNA-mediated gene silencing</keyword>
<dbReference type="PROSITE" id="PS00518">
    <property type="entry name" value="ZF_RING_1"/>
    <property type="match status" value="1"/>
</dbReference>
<keyword evidence="10" id="KW-0156">Chromatin regulator</keyword>
<evidence type="ECO:0000256" key="11">
    <source>
        <dbReference type="ARBA" id="ARBA00023015"/>
    </source>
</evidence>
<dbReference type="InterPro" id="IPR027417">
    <property type="entry name" value="P-loop_NTPase"/>
</dbReference>
<dbReference type="InterPro" id="IPR018957">
    <property type="entry name" value="Znf_C3HC4_RING-type"/>
</dbReference>
<dbReference type="GO" id="GO:0005524">
    <property type="term" value="F:ATP binding"/>
    <property type="evidence" value="ECO:0007669"/>
    <property type="project" value="UniProtKB-KW"/>
</dbReference>
<dbReference type="SMART" id="SM00184">
    <property type="entry name" value="RING"/>
    <property type="match status" value="1"/>
</dbReference>
<feature type="domain" description="RING-type" evidence="18">
    <location>
        <begin position="974"/>
        <end position="1011"/>
    </location>
</feature>
<evidence type="ECO:0000256" key="3">
    <source>
        <dbReference type="ARBA" id="ARBA00022723"/>
    </source>
</evidence>
<dbReference type="InterPro" id="IPR013083">
    <property type="entry name" value="Znf_RING/FYVE/PHD"/>
</dbReference>
<evidence type="ECO:0000256" key="2">
    <source>
        <dbReference type="ARBA" id="ARBA00008438"/>
    </source>
</evidence>
<evidence type="ECO:0000256" key="9">
    <source>
        <dbReference type="ARBA" id="ARBA00022840"/>
    </source>
</evidence>
<dbReference type="SUPFAM" id="SSF52540">
    <property type="entry name" value="P-loop containing nucleoside triphosphate hydrolases"/>
    <property type="match status" value="2"/>
</dbReference>
<dbReference type="Pfam" id="PF00176">
    <property type="entry name" value="SNF2-rel_dom"/>
    <property type="match status" value="1"/>
</dbReference>
<keyword evidence="12" id="KW-0238">DNA-binding</keyword>
<protein>
    <submittedName>
        <fullName evidence="21">Helicase-like transcription factor CHR28</fullName>
    </submittedName>
</protein>
<evidence type="ECO:0000313" key="21">
    <source>
        <dbReference type="EMBL" id="KAL1222866.1"/>
    </source>
</evidence>
<keyword evidence="5 16" id="KW-0863">Zinc-finger</keyword>
<feature type="region of interest" description="Disordered" evidence="17">
    <location>
        <begin position="1085"/>
        <end position="1113"/>
    </location>
</feature>
<keyword evidence="11" id="KW-0805">Transcription regulation</keyword>
<dbReference type="PANTHER" id="PTHR45626:SF16">
    <property type="entry name" value="ATP-DEPENDENT HELICASE ULS1"/>
    <property type="match status" value="1"/>
</dbReference>
<dbReference type="InterPro" id="IPR049730">
    <property type="entry name" value="SNF2/RAD54-like_C"/>
</dbReference>
<dbReference type="SMART" id="SM00490">
    <property type="entry name" value="HELICc"/>
    <property type="match status" value="1"/>
</dbReference>
<evidence type="ECO:0000256" key="16">
    <source>
        <dbReference type="PROSITE-ProRule" id="PRU00175"/>
    </source>
</evidence>
<organism evidence="21 22">
    <name type="scientific">Cardamine amara subsp. amara</name>
    <dbReference type="NCBI Taxonomy" id="228776"/>
    <lineage>
        <taxon>Eukaryota</taxon>
        <taxon>Viridiplantae</taxon>
        <taxon>Streptophyta</taxon>
        <taxon>Embryophyta</taxon>
        <taxon>Tracheophyta</taxon>
        <taxon>Spermatophyta</taxon>
        <taxon>Magnoliopsida</taxon>
        <taxon>eudicotyledons</taxon>
        <taxon>Gunneridae</taxon>
        <taxon>Pentapetalae</taxon>
        <taxon>rosids</taxon>
        <taxon>malvids</taxon>
        <taxon>Brassicales</taxon>
        <taxon>Brassicaceae</taxon>
        <taxon>Cardamineae</taxon>
        <taxon>Cardamine</taxon>
    </lineage>
</organism>
<evidence type="ECO:0000256" key="15">
    <source>
        <dbReference type="ARBA" id="ARBA00023242"/>
    </source>
</evidence>
<dbReference type="PROSITE" id="PS50089">
    <property type="entry name" value="ZF_RING_2"/>
    <property type="match status" value="1"/>
</dbReference>
<name>A0ABD1C077_CARAN</name>
<dbReference type="InterPro" id="IPR038718">
    <property type="entry name" value="SNF2-like_sf"/>
</dbReference>
<evidence type="ECO:0000256" key="6">
    <source>
        <dbReference type="ARBA" id="ARBA00022801"/>
    </source>
</evidence>
<feature type="domain" description="Helicase C-terminal" evidence="20">
    <location>
        <begin position="1118"/>
        <end position="1277"/>
    </location>
</feature>
<keyword evidence="14" id="KW-0804">Transcription</keyword>
<dbReference type="InterPro" id="IPR017907">
    <property type="entry name" value="Znf_RING_CS"/>
</dbReference>
<dbReference type="Gene3D" id="3.40.50.10810">
    <property type="entry name" value="Tandem AAA-ATPase domain"/>
    <property type="match status" value="2"/>
</dbReference>
<dbReference type="EMBL" id="JBANAX010000090">
    <property type="protein sequence ID" value="KAL1222866.1"/>
    <property type="molecule type" value="Genomic_DNA"/>
</dbReference>
<feature type="compositionally biased region" description="Polar residues" evidence="17">
    <location>
        <begin position="1091"/>
        <end position="1113"/>
    </location>
</feature>
<keyword evidence="8" id="KW-0862">Zinc</keyword>
<dbReference type="PROSITE" id="PS51192">
    <property type="entry name" value="HELICASE_ATP_BIND_1"/>
    <property type="match status" value="1"/>
</dbReference>
<dbReference type="CDD" id="cd18793">
    <property type="entry name" value="SF2_C_SNF"/>
    <property type="match status" value="1"/>
</dbReference>
<dbReference type="InterPro" id="IPR050628">
    <property type="entry name" value="SNF2_RAD54_helicase_TF"/>
</dbReference>
<keyword evidence="7" id="KW-0347">Helicase</keyword>
<evidence type="ECO:0000256" key="7">
    <source>
        <dbReference type="ARBA" id="ARBA00022806"/>
    </source>
</evidence>
<evidence type="ECO:0000259" key="20">
    <source>
        <dbReference type="PROSITE" id="PS51194"/>
    </source>
</evidence>
<dbReference type="Pfam" id="PF00097">
    <property type="entry name" value="zf-C3HC4"/>
    <property type="match status" value="1"/>
</dbReference>
<keyword evidence="4" id="KW-0547">Nucleotide-binding</keyword>
<dbReference type="InterPro" id="IPR001841">
    <property type="entry name" value="Znf_RING"/>
</dbReference>
<evidence type="ECO:0000313" key="22">
    <source>
        <dbReference type="Proteomes" id="UP001558713"/>
    </source>
</evidence>
<keyword evidence="15" id="KW-0539">Nucleus</keyword>
<dbReference type="InterPro" id="IPR001650">
    <property type="entry name" value="Helicase_C-like"/>
</dbReference>
<reference evidence="21 22" key="1">
    <citation type="submission" date="2024-04" db="EMBL/GenBank/DDBJ databases">
        <title>Genome assembly C_amara_ONT_v2.</title>
        <authorList>
            <person name="Yant L."/>
            <person name="Moore C."/>
            <person name="Slenker M."/>
        </authorList>
    </citation>
    <scope>NUCLEOTIDE SEQUENCE [LARGE SCALE GENOMIC DNA]</scope>
    <source>
        <tissue evidence="21">Leaf</tissue>
    </source>
</reference>
<dbReference type="PANTHER" id="PTHR45626">
    <property type="entry name" value="TRANSCRIPTION TERMINATION FACTOR 2-RELATED"/>
    <property type="match status" value="1"/>
</dbReference>
<dbReference type="Proteomes" id="UP001558713">
    <property type="component" value="Unassembled WGS sequence"/>
</dbReference>
<evidence type="ECO:0000256" key="4">
    <source>
        <dbReference type="ARBA" id="ARBA00022741"/>
    </source>
</evidence>
<sequence length="1284" mass="141680">MSEDDLVIQPTDWLLEDDCSRGFGFGAEDDDVMIDLDSIYRILDEEPDSMEVSQEIVTHVGSTASESGELSNTLIQSGSQATGWFPYRDSYGSGVSQTGIEMPSSVADPGNGGLGPNATCFSDYGGNVVSYPVNCEYGTVSNLDDMRIESKFTPCRPSMMTPYFNTMPGNESGIGATQNYSMMSQFSHNSSSTIDSADIYATSELYGHHTMDAPLSEVSPNFVPGCTFQFFPKKEEFVNDLESGFSEYQSDGASQVVFDRHVGLDNGTSERNSVPYVSNGREFSIKCEIVPSVSPACVKPYNHFDGHQVDKELERPYNCPSSFQENTAVHVKVKPEFELENVVYSSVPGKDRICSDVHTVGGMIMQWPGVSDCAVSFQTDVGKDYSFMAPQTAFPGQHIVSKSFFKSFDSGDCLQYVADPHPVTASNEYLDFLVGDEEYKHIQLSREGFNLSSFSSGAVESISSERIPERDDDFDTYNIESNGELVNPHQSLAVQREVFSSEHATVSQTFNNCGGLKLESNKGNMNFQAALQDHSQPSAEASPPDGVMTVSLLRHQKISLAWMSQKETSGNPCFGGILADDQGLGKTISTIALILTERSTPSLPCEEDSKNGGSDQFDHSHVVFNENNVGEDSLCKMKGRPAGGTLIVCPTSLMRQWADELRKKVTLEANLSVLVYHGSNRTKDPHELAKYDVVITTYSLVSMEVPKQPLVDKDNEKKGGVHGVGVESAGFGSNIKDLPNSQKKGTKKRKHIDCESAVSLSGPLAKVFWFRVVLDEAQSIKNHKTQVAGACWGLNAKHRWCLSGTPIQNSIDDLYSYFRFLNYYPYSSYPSFCDTIKNPINKNPVKGYQDLQAILKTIMLRRTKDTLIDGKPVISLPPKSIELRKVDFSKEERDFYSKLECDSRDQFKEYAEAGTVKQNYVNILLMLLRLRQACGHPLLVSSSSWTSSVEVAKKLSYEKKTFLLHRLETQLAICGICNDAPVDAVVSLCGHVFCNKCICECLARDNNQCPLSCCKEGLEVSSLFSKVTLDNAMLGLDKLDAPCDHTTSDPAATGEPCLENFPSGSSKIKAALDILQSLSRPHSPATVMDDLNQTSQNGENNQQLDKSSSLPANPVKSNVDSLVKVVGEKAIVFSQWTKMLDLLETCLKSSCIQYRRFDGKMTVAARDVAVQDFNNLPEVTVMIMSLKAASLGLNMVAACHVLMLDLWWNPTTEDQAIDRAHRIGQTRPVRVVRFTVKDTVEDRILALQQKKRMMVASAFGEDEKGSRQSHLSVEDLNYLFMADT</sequence>
<dbReference type="Gene3D" id="3.40.50.300">
    <property type="entry name" value="P-loop containing nucleotide triphosphate hydrolases"/>
    <property type="match status" value="1"/>
</dbReference>
<dbReference type="PROSITE" id="PS51194">
    <property type="entry name" value="HELICASE_CTER"/>
    <property type="match status" value="1"/>
</dbReference>
<evidence type="ECO:0000256" key="10">
    <source>
        <dbReference type="ARBA" id="ARBA00022853"/>
    </source>
</evidence>
<evidence type="ECO:0000259" key="18">
    <source>
        <dbReference type="PROSITE" id="PS50089"/>
    </source>
</evidence>
<evidence type="ECO:0000256" key="8">
    <source>
        <dbReference type="ARBA" id="ARBA00022833"/>
    </source>
</evidence>
<dbReference type="Gene3D" id="3.30.40.10">
    <property type="entry name" value="Zinc/RING finger domain, C3HC4 (zinc finger)"/>
    <property type="match status" value="1"/>
</dbReference>
<comment type="subcellular location">
    <subcellularLocation>
        <location evidence="1">Nucleus</location>
    </subcellularLocation>
</comment>
<evidence type="ECO:0000259" key="19">
    <source>
        <dbReference type="PROSITE" id="PS51192"/>
    </source>
</evidence>
<dbReference type="GO" id="GO:0016787">
    <property type="term" value="F:hydrolase activity"/>
    <property type="evidence" value="ECO:0007669"/>
    <property type="project" value="UniProtKB-KW"/>
</dbReference>
<dbReference type="InterPro" id="IPR000330">
    <property type="entry name" value="SNF2_N"/>
</dbReference>
<keyword evidence="6" id="KW-0378">Hydrolase</keyword>
<proteinExistence type="inferred from homology"/>
<dbReference type="GO" id="GO:0004386">
    <property type="term" value="F:helicase activity"/>
    <property type="evidence" value="ECO:0007669"/>
    <property type="project" value="UniProtKB-KW"/>
</dbReference>
<keyword evidence="3" id="KW-0479">Metal-binding</keyword>
<dbReference type="SUPFAM" id="SSF57850">
    <property type="entry name" value="RING/U-box"/>
    <property type="match status" value="1"/>
</dbReference>
<comment type="caution">
    <text evidence="21">The sequence shown here is derived from an EMBL/GenBank/DDBJ whole genome shotgun (WGS) entry which is preliminary data.</text>
</comment>
<dbReference type="InterPro" id="IPR014001">
    <property type="entry name" value="Helicase_ATP-bd"/>
</dbReference>
<dbReference type="GO" id="GO:0003677">
    <property type="term" value="F:DNA binding"/>
    <property type="evidence" value="ECO:0007669"/>
    <property type="project" value="UniProtKB-KW"/>
</dbReference>
<evidence type="ECO:0000256" key="12">
    <source>
        <dbReference type="ARBA" id="ARBA00023125"/>
    </source>
</evidence>
<evidence type="ECO:0000256" key="14">
    <source>
        <dbReference type="ARBA" id="ARBA00023163"/>
    </source>
</evidence>
<dbReference type="GO" id="GO:0080188">
    <property type="term" value="P:gene silencing by siRNA-directed DNA methylation"/>
    <property type="evidence" value="ECO:0007669"/>
    <property type="project" value="UniProtKB-ARBA"/>
</dbReference>
<comment type="similarity">
    <text evidence="2">Belongs to the SNF2/RAD54 helicase family. RAD16 subfamily.</text>
</comment>
<keyword evidence="22" id="KW-1185">Reference proteome</keyword>